<dbReference type="AlphaFoldDB" id="A0A3N0F4Z3"/>
<dbReference type="Pfam" id="PF10091">
    <property type="entry name" value="Glycoamylase"/>
    <property type="match status" value="1"/>
</dbReference>
<reference evidence="3 4" key="1">
    <citation type="submission" date="2018-10" db="EMBL/GenBank/DDBJ databases">
        <title>Sinomicrobium pectinilyticum sp. nov., a pectinase-producing bacterium isolated from alkaline and saline soil, and emended description of the genus Sinomicrobium.</title>
        <authorList>
            <person name="Cheng B."/>
            <person name="Li C."/>
            <person name="Lai Q."/>
            <person name="Du M."/>
            <person name="Shao Z."/>
            <person name="Xu P."/>
            <person name="Yang C."/>
        </authorList>
    </citation>
    <scope>NUCLEOTIDE SEQUENCE [LARGE SCALE GENOMIC DNA]</scope>
    <source>
        <strain evidence="3 4">5DNS001</strain>
    </source>
</reference>
<evidence type="ECO:0000313" key="4">
    <source>
        <dbReference type="Proteomes" id="UP000267469"/>
    </source>
</evidence>
<gene>
    <name evidence="3" type="ORF">ED312_00585</name>
</gene>
<comment type="caution">
    <text evidence="3">The sequence shown here is derived from an EMBL/GenBank/DDBJ whole genome shotgun (WGS) entry which is preliminary data.</text>
</comment>
<dbReference type="EMBL" id="RJTM01000002">
    <property type="protein sequence ID" value="RNL95131.1"/>
    <property type="molecule type" value="Genomic_DNA"/>
</dbReference>
<evidence type="ECO:0000313" key="3">
    <source>
        <dbReference type="EMBL" id="RNL95131.1"/>
    </source>
</evidence>
<name>A0A3N0F4Z3_SINP1</name>
<dbReference type="RefSeq" id="WP_123214042.1">
    <property type="nucleotide sequence ID" value="NZ_RJTM01000002.1"/>
</dbReference>
<dbReference type="OrthoDB" id="5937621at2"/>
<sequence length="465" mass="53267">MRILIFVLGIFCLIGCNNSRRSTKNTPEKDTSHQNEEEHRLEQLSEEELLDIVQKQTLKYFWDYAEPNSGMARERYHPDGDYPKNDAHIVTTGGSGFGLMAIVTGMERGFIPRNEGVERLRKIAGFLEATERYHGAWPHWINGETGETRSFSDKDNGGDIVETSFLAQGFIVVREYLKNGNEEEKAVARKYNELWEGIDWNWYTNGKDGIFWHWSPVYEFEKNFKIEGYNECLITYIMAASSPDHAIDPEVYHKGWARNGNITTDKKAYDLPLILKHNTSGDKGGPLFWAHYSYLGLNPKNLQDKYASYWDLNVNHSKINYKYCVENPKQSETYSPESWGLTASYSRNEDNSIGYTAHSPDNDKGVVSPTAAVSSIPYTPEESLRAIRYFYTDLNDLVWGPAGFYDAFSLDGEPWVADKYLAIDQGPVIVMIENYRSGLIWDLFMQNEDIQNGLKKLGFTSPYIP</sequence>
<dbReference type="InterPro" id="IPR016883">
    <property type="entry name" value="UCP028431"/>
</dbReference>
<evidence type="ECO:0000259" key="2">
    <source>
        <dbReference type="Pfam" id="PF10091"/>
    </source>
</evidence>
<dbReference type="Gene3D" id="1.50.10.140">
    <property type="match status" value="1"/>
</dbReference>
<feature type="compositionally biased region" description="Basic and acidic residues" evidence="1">
    <location>
        <begin position="26"/>
        <end position="42"/>
    </location>
</feature>
<dbReference type="Proteomes" id="UP000267469">
    <property type="component" value="Unassembled WGS sequence"/>
</dbReference>
<dbReference type="PIRSF" id="PIRSF028431">
    <property type="entry name" value="UCP028431"/>
    <property type="match status" value="1"/>
</dbReference>
<proteinExistence type="predicted"/>
<organism evidence="3 4">
    <name type="scientific">Sinomicrobium pectinilyticum</name>
    <dbReference type="NCBI Taxonomy" id="1084421"/>
    <lineage>
        <taxon>Bacteria</taxon>
        <taxon>Pseudomonadati</taxon>
        <taxon>Bacteroidota</taxon>
        <taxon>Flavobacteriia</taxon>
        <taxon>Flavobacteriales</taxon>
        <taxon>Flavobacteriaceae</taxon>
        <taxon>Sinomicrobium</taxon>
    </lineage>
</organism>
<feature type="domain" description="Glycoamylase-like" evidence="2">
    <location>
        <begin position="223"/>
        <end position="447"/>
    </location>
</feature>
<dbReference type="InterPro" id="IPR019282">
    <property type="entry name" value="Glycoamylase-like_cons_dom"/>
</dbReference>
<protein>
    <submittedName>
        <fullName evidence="3">Beta-glucosidase</fullName>
    </submittedName>
</protein>
<keyword evidence="4" id="KW-1185">Reference proteome</keyword>
<accession>A0A3N0F4Z3</accession>
<evidence type="ECO:0000256" key="1">
    <source>
        <dbReference type="SAM" id="MobiDB-lite"/>
    </source>
</evidence>
<feature type="region of interest" description="Disordered" evidence="1">
    <location>
        <begin position="22"/>
        <end position="42"/>
    </location>
</feature>